<evidence type="ECO:0000256" key="9">
    <source>
        <dbReference type="ARBA" id="ARBA00022898"/>
    </source>
</evidence>
<feature type="domain" description="Arginine decarboxylase helical bundle" evidence="15">
    <location>
        <begin position="369"/>
        <end position="428"/>
    </location>
</feature>
<evidence type="ECO:0000256" key="3">
    <source>
        <dbReference type="ARBA" id="ARBA00002257"/>
    </source>
</evidence>
<dbReference type="Gene3D" id="2.40.37.10">
    <property type="entry name" value="Lyase, Ornithine Decarboxylase, Chain A, domain 1"/>
    <property type="match status" value="1"/>
</dbReference>
<evidence type="ECO:0000313" key="17">
    <source>
        <dbReference type="EMBL" id="MDT0617088.1"/>
    </source>
</evidence>
<dbReference type="InterPro" id="IPR000183">
    <property type="entry name" value="Orn/DAP/Arg_de-COase"/>
</dbReference>
<dbReference type="PRINTS" id="PR01180">
    <property type="entry name" value="ARGDCRBXLASE"/>
</dbReference>
<evidence type="ECO:0000256" key="11">
    <source>
        <dbReference type="ARBA" id="ARBA00023115"/>
    </source>
</evidence>
<comment type="caution">
    <text evidence="17">The sequence shown here is derived from an EMBL/GenBank/DDBJ whole genome shotgun (WGS) entry which is preliminary data.</text>
</comment>
<dbReference type="EC" id="4.1.1.19" evidence="5 13"/>
<dbReference type="PANTHER" id="PTHR43295:SF9">
    <property type="entry name" value="BIOSYNTHETIC ARGININE DECARBOXYLASE"/>
    <property type="match status" value="1"/>
</dbReference>
<dbReference type="Pfam" id="PF17944">
    <property type="entry name" value="Arg_decarbox_C"/>
    <property type="match status" value="1"/>
</dbReference>
<keyword evidence="18" id="KW-1185">Reference proteome</keyword>
<accession>A0ABU3B4J4</accession>
<dbReference type="SUPFAM" id="SSF51419">
    <property type="entry name" value="PLP-binding barrel"/>
    <property type="match status" value="1"/>
</dbReference>
<dbReference type="PRINTS" id="PR01179">
    <property type="entry name" value="ODADCRBXLASE"/>
</dbReference>
<keyword evidence="8" id="KW-0460">Magnesium</keyword>
<dbReference type="InterPro" id="IPR002985">
    <property type="entry name" value="Arg_decrbxlase"/>
</dbReference>
<evidence type="ECO:0000256" key="13">
    <source>
        <dbReference type="NCBIfam" id="TIGR01273"/>
    </source>
</evidence>
<dbReference type="InterPro" id="IPR041128">
    <property type="entry name" value="Arg_decarbox_C"/>
</dbReference>
<dbReference type="Gene3D" id="1.10.287.3440">
    <property type="match status" value="1"/>
</dbReference>
<comment type="cofactor">
    <cofactor evidence="1">
        <name>pyridoxal 5'-phosphate</name>
        <dbReference type="ChEBI" id="CHEBI:597326"/>
    </cofactor>
</comment>
<sequence length="607" mass="66007">MTDWQVADSRDLYRVAQWGEGYFGINDTGHASARPRPDAAAIDMLELADELENRGLRLPVLVRFTDILGDRISRLLGAFDQARAAHDYAADYTVVYPVKVNQQRTVVEHIIGHDDERVGLEAGSKPELMAVLAMAPPGRTIVCNGYKDSAFLRLAMAGVQLGHRVMLVVEKPSELEDVLALAAETGVLPQLGLRVRLASVAAGHWQNTGGDKAKFGLTASQVVAAVDRLRIAGRLESLCMLHLHIGSQVADRAALRRAMTETASLYHALRDLGAPVDCVDVGGGLAVDYEGRRATSFCSMNYGVDDYADIVIGELAAACARHDLPQPAVISESGRALTAHHAVLLTEVIDSETGDDHNAEPDLPPADALAAVHQAQDALDAAQAAFTAGEIDLAARAAAERTAFASFRLLEQRLSPADPAQHQALISLRERLADKYFCNFSVFQSTPDVWALDQVFPVLPLQRLDEHPDCRVRLCDLTCDSDGRLDRYVDADGLDTTLPLHGLRDGERYRLGIFLVGAYQENLGDMHNLFGDTDAVNVELTHTGWQLTEAERGDATDELLRYVHFEPDALRAAYRRKADAAGLDGDSRDGCLALLEDGLGGYTYLLD</sequence>
<evidence type="ECO:0000259" key="16">
    <source>
        <dbReference type="Pfam" id="PF17944"/>
    </source>
</evidence>
<keyword evidence="7" id="KW-0210">Decarboxylase</keyword>
<dbReference type="Pfam" id="PF17810">
    <property type="entry name" value="Arg_decarb_HB"/>
    <property type="match status" value="1"/>
</dbReference>
<feature type="domain" description="Arginine decarboxylase C-terminal helical" evidence="16">
    <location>
        <begin position="557"/>
        <end position="605"/>
    </location>
</feature>
<comment type="function">
    <text evidence="3">Catalyzes the biosynthesis of agmatine from arginine.</text>
</comment>
<evidence type="ECO:0000313" key="18">
    <source>
        <dbReference type="Proteomes" id="UP001259982"/>
    </source>
</evidence>
<dbReference type="InterPro" id="IPR029066">
    <property type="entry name" value="PLP-binding_barrel"/>
</dbReference>
<name>A0ABU3B4J4_9GAMM</name>
<dbReference type="RefSeq" id="WP_311656681.1">
    <property type="nucleotide sequence ID" value="NZ_JAVRHY010000001.1"/>
</dbReference>
<dbReference type="PANTHER" id="PTHR43295">
    <property type="entry name" value="ARGININE DECARBOXYLASE"/>
    <property type="match status" value="1"/>
</dbReference>
<dbReference type="InterPro" id="IPR022644">
    <property type="entry name" value="De-COase2_N"/>
</dbReference>
<dbReference type="NCBIfam" id="TIGR01273">
    <property type="entry name" value="speA"/>
    <property type="match status" value="1"/>
</dbReference>
<keyword evidence="12 17" id="KW-0456">Lyase</keyword>
<evidence type="ECO:0000256" key="10">
    <source>
        <dbReference type="ARBA" id="ARBA00023066"/>
    </source>
</evidence>
<keyword evidence="10" id="KW-0745">Spermidine biosynthesis</keyword>
<proteinExistence type="inferred from homology"/>
<dbReference type="SUPFAM" id="SSF50621">
    <property type="entry name" value="Alanine racemase C-terminal domain-like"/>
    <property type="match status" value="1"/>
</dbReference>
<reference evidence="17 18" key="1">
    <citation type="submission" date="2023-09" db="EMBL/GenBank/DDBJ databases">
        <authorList>
            <person name="Rey-Velasco X."/>
        </authorList>
    </citation>
    <scope>NUCLEOTIDE SEQUENCE [LARGE SCALE GENOMIC DNA]</scope>
    <source>
        <strain evidence="17 18">P385</strain>
    </source>
</reference>
<keyword evidence="11" id="KW-0620">Polyamine biosynthesis</keyword>
<dbReference type="GO" id="GO:0008792">
    <property type="term" value="F:arginine decarboxylase activity"/>
    <property type="evidence" value="ECO:0007669"/>
    <property type="project" value="UniProtKB-EC"/>
</dbReference>
<dbReference type="Gene3D" id="3.20.20.10">
    <property type="entry name" value="Alanine racemase"/>
    <property type="match status" value="1"/>
</dbReference>
<dbReference type="Proteomes" id="UP001259982">
    <property type="component" value="Unassembled WGS sequence"/>
</dbReference>
<dbReference type="InterPro" id="IPR009006">
    <property type="entry name" value="Ala_racemase/Decarboxylase_C"/>
</dbReference>
<protein>
    <recommendedName>
        <fullName evidence="5 13">Arginine decarboxylase</fullName>
        <ecNumber evidence="5 13">4.1.1.19</ecNumber>
    </recommendedName>
</protein>
<gene>
    <name evidence="17" type="primary">speA</name>
    <name evidence="17" type="ORF">RM531_01230</name>
</gene>
<evidence type="ECO:0000256" key="8">
    <source>
        <dbReference type="ARBA" id="ARBA00022842"/>
    </source>
</evidence>
<dbReference type="Gene3D" id="1.20.58.930">
    <property type="match status" value="1"/>
</dbReference>
<evidence type="ECO:0000256" key="1">
    <source>
        <dbReference type="ARBA" id="ARBA00001933"/>
    </source>
</evidence>
<dbReference type="NCBIfam" id="NF003763">
    <property type="entry name" value="PRK05354.1"/>
    <property type="match status" value="1"/>
</dbReference>
<evidence type="ECO:0000256" key="12">
    <source>
        <dbReference type="ARBA" id="ARBA00023239"/>
    </source>
</evidence>
<evidence type="ECO:0000259" key="15">
    <source>
        <dbReference type="Pfam" id="PF17810"/>
    </source>
</evidence>
<comment type="cofactor">
    <cofactor evidence="2">
        <name>Mg(2+)</name>
        <dbReference type="ChEBI" id="CHEBI:18420"/>
    </cofactor>
</comment>
<organism evidence="17 18">
    <name type="scientific">Spectribacter acetivorans</name>
    <dbReference type="NCBI Taxonomy" id="3075603"/>
    <lineage>
        <taxon>Bacteria</taxon>
        <taxon>Pseudomonadati</taxon>
        <taxon>Pseudomonadota</taxon>
        <taxon>Gammaproteobacteria</taxon>
        <taxon>Salinisphaerales</taxon>
        <taxon>Salinisphaeraceae</taxon>
        <taxon>Spectribacter</taxon>
    </lineage>
</organism>
<dbReference type="EMBL" id="JAVRHY010000001">
    <property type="protein sequence ID" value="MDT0617088.1"/>
    <property type="molecule type" value="Genomic_DNA"/>
</dbReference>
<evidence type="ECO:0000256" key="7">
    <source>
        <dbReference type="ARBA" id="ARBA00022793"/>
    </source>
</evidence>
<feature type="domain" description="Orn/DAP/Arg decarboxylase 2 N-terminal" evidence="14">
    <location>
        <begin position="82"/>
        <end position="339"/>
    </location>
</feature>
<comment type="similarity">
    <text evidence="4">Belongs to the Orn/Lys/Arg decarboxylase class-II family. SpeA subfamily.</text>
</comment>
<keyword evidence="9" id="KW-0663">Pyridoxal phosphate</keyword>
<dbReference type="CDD" id="cd06830">
    <property type="entry name" value="PLPDE_III_ADC"/>
    <property type="match status" value="1"/>
</dbReference>
<evidence type="ECO:0000256" key="6">
    <source>
        <dbReference type="ARBA" id="ARBA00022723"/>
    </source>
</evidence>
<dbReference type="InterPro" id="IPR040634">
    <property type="entry name" value="Arg_decarb_HB"/>
</dbReference>
<evidence type="ECO:0000259" key="14">
    <source>
        <dbReference type="Pfam" id="PF02784"/>
    </source>
</evidence>
<dbReference type="PIRSF" id="PIRSF001336">
    <property type="entry name" value="Arg_decrbxlase"/>
    <property type="match status" value="1"/>
</dbReference>
<dbReference type="Pfam" id="PF02784">
    <property type="entry name" value="Orn_Arg_deC_N"/>
    <property type="match status" value="1"/>
</dbReference>
<evidence type="ECO:0000256" key="2">
    <source>
        <dbReference type="ARBA" id="ARBA00001946"/>
    </source>
</evidence>
<evidence type="ECO:0000256" key="4">
    <source>
        <dbReference type="ARBA" id="ARBA00008357"/>
    </source>
</evidence>
<keyword evidence="6" id="KW-0479">Metal-binding</keyword>
<evidence type="ECO:0000256" key="5">
    <source>
        <dbReference type="ARBA" id="ARBA00012426"/>
    </source>
</evidence>